<dbReference type="GO" id="GO:0003677">
    <property type="term" value="F:DNA binding"/>
    <property type="evidence" value="ECO:0007669"/>
    <property type="project" value="InterPro"/>
</dbReference>
<evidence type="ECO:0000313" key="2">
    <source>
        <dbReference type="EMBL" id="RLE50809.1"/>
    </source>
</evidence>
<comment type="caution">
    <text evidence="2">The sequence shown here is derived from an EMBL/GenBank/DDBJ whole genome shotgun (WGS) entry which is preliminary data.</text>
</comment>
<dbReference type="InterPro" id="IPR004451">
    <property type="entry name" value="MJ0586"/>
</dbReference>
<dbReference type="InterPro" id="IPR010982">
    <property type="entry name" value="Lambda_DNA-bd_dom_sf"/>
</dbReference>
<evidence type="ECO:0000313" key="3">
    <source>
        <dbReference type="Proteomes" id="UP000281962"/>
    </source>
</evidence>
<dbReference type="CDD" id="cd00093">
    <property type="entry name" value="HTH_XRE"/>
    <property type="match status" value="1"/>
</dbReference>
<organism evidence="2 3">
    <name type="scientific">Thermoproteota archaeon</name>
    <dbReference type="NCBI Taxonomy" id="2056631"/>
    <lineage>
        <taxon>Archaea</taxon>
        <taxon>Thermoproteota</taxon>
    </lineage>
</organism>
<dbReference type="PROSITE" id="PS50943">
    <property type="entry name" value="HTH_CROC1"/>
    <property type="match status" value="1"/>
</dbReference>
<evidence type="ECO:0000259" key="1">
    <source>
        <dbReference type="PROSITE" id="PS50943"/>
    </source>
</evidence>
<dbReference type="Gene3D" id="1.10.260.40">
    <property type="entry name" value="lambda repressor-like DNA-binding domains"/>
    <property type="match status" value="1"/>
</dbReference>
<sequence>MNVNCINVQSNISSWCIHLNCELCGKPIRGKGFRIMIMGAILTVCSECAKYGTPIYSQSKSRRRMGYVTPPPKTKSSRSRLMDEDVEIVEDYAERIRAAREALGWTKEILAERVKEKVSVIRRIESGAMIPPISLARKLESVLRIKLLEPTIHITPPKQSYKNFELTLGDIAEIKFKKRAKK</sequence>
<proteinExistence type="predicted"/>
<protein>
    <submittedName>
        <fullName evidence="2">TIGR00270 family protein</fullName>
    </submittedName>
</protein>
<reference evidence="2 3" key="1">
    <citation type="submission" date="2018-06" db="EMBL/GenBank/DDBJ databases">
        <title>Extensive metabolic versatility and redundancy in microbially diverse, dynamic hydrothermal sediments.</title>
        <authorList>
            <person name="Dombrowski N."/>
            <person name="Teske A."/>
            <person name="Baker B.J."/>
        </authorList>
    </citation>
    <scope>NUCLEOTIDE SEQUENCE [LARGE SCALE GENOMIC DNA]</scope>
    <source>
        <strain evidence="2">B30_G17</strain>
    </source>
</reference>
<accession>A0A497EUJ8</accession>
<dbReference type="AlphaFoldDB" id="A0A497EUJ8"/>
<dbReference type="EMBL" id="QMQY01000045">
    <property type="protein sequence ID" value="RLE50809.1"/>
    <property type="molecule type" value="Genomic_DNA"/>
</dbReference>
<name>A0A497EUJ8_9CREN</name>
<dbReference type="Proteomes" id="UP000281962">
    <property type="component" value="Unassembled WGS sequence"/>
</dbReference>
<dbReference type="SUPFAM" id="SSF47413">
    <property type="entry name" value="lambda repressor-like DNA-binding domains"/>
    <property type="match status" value="1"/>
</dbReference>
<feature type="domain" description="HTH cro/C1-type" evidence="1">
    <location>
        <begin position="96"/>
        <end position="154"/>
    </location>
</feature>
<dbReference type="Pfam" id="PF01381">
    <property type="entry name" value="HTH_3"/>
    <property type="match status" value="1"/>
</dbReference>
<gene>
    <name evidence="2" type="ORF">DRJ21_01395</name>
</gene>
<dbReference type="InterPro" id="IPR001387">
    <property type="entry name" value="Cro/C1-type_HTH"/>
</dbReference>
<dbReference type="SMART" id="SM00530">
    <property type="entry name" value="HTH_XRE"/>
    <property type="match status" value="1"/>
</dbReference>
<dbReference type="NCBIfam" id="TIGR00270">
    <property type="entry name" value="multiprotein bridging factor aMBF1"/>
    <property type="match status" value="1"/>
</dbReference>